<sequence>MKERVELSMTHNNSSLHYMETLMSIASYHGRMNVVQFLIDKFPTYRFCFVKAMAALISSYRPDLEKIQFFANIPDECQTYQRHVHHDNLFNKAAYNGNLEVIRWLLVNRYEDLENSTMFSSATTGKQIDVIRYLVAEHGEPKDKDNTQYICFALYSEDAFDMFKLLYDLGCACSEDIMDRAAASGSMKVLKWLHENTTFKCTTNTIDLAVHKNRLDIVKWLHENRSEGCTVEAMNKAVNKGNLEFGSMAA</sequence>
<dbReference type="Pfam" id="PF13637">
    <property type="entry name" value="Ank_4"/>
    <property type="match status" value="1"/>
</dbReference>
<evidence type="ECO:0008006" key="3">
    <source>
        <dbReference type="Google" id="ProtNLM"/>
    </source>
</evidence>
<evidence type="ECO:0000313" key="2">
    <source>
        <dbReference type="Proteomes" id="UP000001396"/>
    </source>
</evidence>
<evidence type="ECO:0000313" key="1">
    <source>
        <dbReference type="EMBL" id="EFA74949.1"/>
    </source>
</evidence>
<comment type="caution">
    <text evidence="1">The sequence shown here is derived from an EMBL/GenBank/DDBJ whole genome shotgun (WGS) entry which is preliminary data.</text>
</comment>
<dbReference type="SUPFAM" id="SSF48403">
    <property type="entry name" value="Ankyrin repeat"/>
    <property type="match status" value="1"/>
</dbReference>
<proteinExistence type="predicted"/>
<dbReference type="GeneID" id="31367451"/>
<dbReference type="AlphaFoldDB" id="D3BV11"/>
<dbReference type="InParanoid" id="D3BV11"/>
<dbReference type="InterPro" id="IPR036770">
    <property type="entry name" value="Ankyrin_rpt-contain_sf"/>
</dbReference>
<organism evidence="1 2">
    <name type="scientific">Heterostelium pallidum (strain ATCC 26659 / Pp 5 / PN500)</name>
    <name type="common">Cellular slime mold</name>
    <name type="synonym">Polysphondylium pallidum</name>
    <dbReference type="NCBI Taxonomy" id="670386"/>
    <lineage>
        <taxon>Eukaryota</taxon>
        <taxon>Amoebozoa</taxon>
        <taxon>Evosea</taxon>
        <taxon>Eumycetozoa</taxon>
        <taxon>Dictyostelia</taxon>
        <taxon>Acytosteliales</taxon>
        <taxon>Acytosteliaceae</taxon>
        <taxon>Heterostelium</taxon>
    </lineage>
</organism>
<reference evidence="1 2" key="1">
    <citation type="journal article" date="2011" name="Genome Res.">
        <title>Phylogeny-wide analysis of social amoeba genomes highlights ancient origins for complex intercellular communication.</title>
        <authorList>
            <person name="Heidel A.J."/>
            <person name="Lawal H.M."/>
            <person name="Felder M."/>
            <person name="Schilde C."/>
            <person name="Helps N.R."/>
            <person name="Tunggal B."/>
            <person name="Rivero F."/>
            <person name="John U."/>
            <person name="Schleicher M."/>
            <person name="Eichinger L."/>
            <person name="Platzer M."/>
            <person name="Noegel A.A."/>
            <person name="Schaap P."/>
            <person name="Gloeckner G."/>
        </authorList>
    </citation>
    <scope>NUCLEOTIDE SEQUENCE [LARGE SCALE GENOMIC DNA]</scope>
    <source>
        <strain evidence="2">ATCC 26659 / Pp 5 / PN500</strain>
    </source>
</reference>
<accession>D3BV11</accession>
<dbReference type="EMBL" id="ADBJ01000060">
    <property type="protein sequence ID" value="EFA74949.1"/>
    <property type="molecule type" value="Genomic_DNA"/>
</dbReference>
<dbReference type="Gene3D" id="1.25.40.20">
    <property type="entry name" value="Ankyrin repeat-containing domain"/>
    <property type="match status" value="1"/>
</dbReference>
<dbReference type="InterPro" id="IPR052050">
    <property type="entry name" value="SecEffector_AnkRepeat"/>
</dbReference>
<gene>
    <name evidence="1" type="ORF">PPL_11983</name>
</gene>
<dbReference type="InterPro" id="IPR002110">
    <property type="entry name" value="Ankyrin_rpt"/>
</dbReference>
<dbReference type="PANTHER" id="PTHR46586">
    <property type="entry name" value="ANKYRIN REPEAT-CONTAINING PROTEIN"/>
    <property type="match status" value="1"/>
</dbReference>
<protein>
    <recommendedName>
        <fullName evidence="3">Ankyrin repeat protein</fullName>
    </recommendedName>
</protein>
<dbReference type="RefSeq" id="XP_020427083.1">
    <property type="nucleotide sequence ID" value="XM_020582729.1"/>
</dbReference>
<dbReference type="Proteomes" id="UP000001396">
    <property type="component" value="Unassembled WGS sequence"/>
</dbReference>
<name>D3BV11_HETP5</name>
<keyword evidence="2" id="KW-1185">Reference proteome</keyword>
<dbReference type="PANTHER" id="PTHR46586:SF4">
    <property type="match status" value="1"/>
</dbReference>